<dbReference type="GO" id="GO:0003998">
    <property type="term" value="F:acylphosphatase activity"/>
    <property type="evidence" value="ECO:0007669"/>
    <property type="project" value="UniProtKB-EC"/>
</dbReference>
<dbReference type="PANTHER" id="PTHR10029:SF3">
    <property type="entry name" value="ACYLPHOSPHATASE-RELATED"/>
    <property type="match status" value="1"/>
</dbReference>
<dbReference type="RefSeq" id="WP_229639422.1">
    <property type="nucleotide sequence ID" value="NZ_JADWDC010000008.1"/>
</dbReference>
<dbReference type="EMBL" id="JADWDC010000008">
    <property type="protein sequence ID" value="MCC0176380.1"/>
    <property type="molecule type" value="Genomic_DNA"/>
</dbReference>
<evidence type="ECO:0000256" key="3">
    <source>
        <dbReference type="ARBA" id="ARBA00015991"/>
    </source>
</evidence>
<comment type="caution">
    <text evidence="9">The sequence shown here is derived from an EMBL/GenBank/DDBJ whole genome shotgun (WGS) entry which is preliminary data.</text>
</comment>
<name>A0A964FE93_9CYAN</name>
<keyword evidence="10" id="KW-1185">Reference proteome</keyword>
<evidence type="ECO:0000256" key="2">
    <source>
        <dbReference type="ARBA" id="ARBA00012150"/>
    </source>
</evidence>
<accession>A0A964FE93</accession>
<evidence type="ECO:0000256" key="7">
    <source>
        <dbReference type="RuleBase" id="RU004168"/>
    </source>
</evidence>
<comment type="similarity">
    <text evidence="1 7">Belongs to the acylphosphatase family.</text>
</comment>
<dbReference type="InterPro" id="IPR036046">
    <property type="entry name" value="Acylphosphatase-like_dom_sf"/>
</dbReference>
<dbReference type="PROSITE" id="PS51160">
    <property type="entry name" value="ACYLPHOSPHATASE_3"/>
    <property type="match status" value="1"/>
</dbReference>
<organism evidence="9 10">
    <name type="scientific">Waterburya agarophytonicola KI4</name>
    <dbReference type="NCBI Taxonomy" id="2874699"/>
    <lineage>
        <taxon>Bacteria</taxon>
        <taxon>Bacillati</taxon>
        <taxon>Cyanobacteriota</taxon>
        <taxon>Cyanophyceae</taxon>
        <taxon>Pleurocapsales</taxon>
        <taxon>Hyellaceae</taxon>
        <taxon>Waterburya</taxon>
        <taxon>Waterburya agarophytonicola</taxon>
    </lineage>
</organism>
<dbReference type="InterPro" id="IPR001792">
    <property type="entry name" value="Acylphosphatase-like_dom"/>
</dbReference>
<sequence>MKKVQVIASGKVQGVGFRMYTQTKAEELGIVGFVQNLIDGTVQIVAAGKDAKVDALIDWAKYGSPPAKVDDLQIEVMKYQAGEFDRFEIRRFRPNQ</sequence>
<feature type="active site" evidence="6">
    <location>
        <position position="18"/>
    </location>
</feature>
<protein>
    <recommendedName>
        <fullName evidence="3 6">acylphosphatase</fullName>
        <ecNumber evidence="2 6">3.6.1.7</ecNumber>
    </recommendedName>
</protein>
<dbReference type="PANTHER" id="PTHR10029">
    <property type="entry name" value="ACYLPHOSPHATASE"/>
    <property type="match status" value="1"/>
</dbReference>
<reference evidence="9" key="1">
    <citation type="journal article" date="2021" name="Antonie Van Leeuwenhoek">
        <title>Draft genome and description of Waterburya agarophytonicola gen. nov. sp. nov. (Pleurocapsales, Cyanobacteria): a seaweed symbiont.</title>
        <authorList>
            <person name="Bonthond G."/>
            <person name="Shalygin S."/>
            <person name="Bayer T."/>
            <person name="Weinberger F."/>
        </authorList>
    </citation>
    <scope>NUCLEOTIDE SEQUENCE</scope>
    <source>
        <strain evidence="9">KI4</strain>
    </source>
</reference>
<dbReference type="InterPro" id="IPR020456">
    <property type="entry name" value="Acylphosphatase"/>
</dbReference>
<dbReference type="EC" id="3.6.1.7" evidence="2 6"/>
<dbReference type="PROSITE" id="PS00151">
    <property type="entry name" value="ACYLPHOSPHATASE_2"/>
    <property type="match status" value="1"/>
</dbReference>
<keyword evidence="4 6" id="KW-0378">Hydrolase</keyword>
<evidence type="ECO:0000259" key="8">
    <source>
        <dbReference type="PROSITE" id="PS51160"/>
    </source>
</evidence>
<dbReference type="Proteomes" id="UP000729733">
    <property type="component" value="Unassembled WGS sequence"/>
</dbReference>
<evidence type="ECO:0000313" key="9">
    <source>
        <dbReference type="EMBL" id="MCC0176380.1"/>
    </source>
</evidence>
<evidence type="ECO:0000256" key="1">
    <source>
        <dbReference type="ARBA" id="ARBA00005614"/>
    </source>
</evidence>
<comment type="catalytic activity">
    <reaction evidence="5 6">
        <text>an acyl phosphate + H2O = a carboxylate + phosphate + H(+)</text>
        <dbReference type="Rhea" id="RHEA:14965"/>
        <dbReference type="ChEBI" id="CHEBI:15377"/>
        <dbReference type="ChEBI" id="CHEBI:15378"/>
        <dbReference type="ChEBI" id="CHEBI:29067"/>
        <dbReference type="ChEBI" id="CHEBI:43474"/>
        <dbReference type="ChEBI" id="CHEBI:59918"/>
        <dbReference type="EC" id="3.6.1.7"/>
    </reaction>
</comment>
<dbReference type="SUPFAM" id="SSF54975">
    <property type="entry name" value="Acylphosphatase/BLUF domain-like"/>
    <property type="match status" value="1"/>
</dbReference>
<evidence type="ECO:0000256" key="4">
    <source>
        <dbReference type="ARBA" id="ARBA00022801"/>
    </source>
</evidence>
<dbReference type="Gene3D" id="3.30.70.100">
    <property type="match status" value="1"/>
</dbReference>
<evidence type="ECO:0000256" key="5">
    <source>
        <dbReference type="ARBA" id="ARBA00047645"/>
    </source>
</evidence>
<proteinExistence type="inferred from homology"/>
<dbReference type="AlphaFoldDB" id="A0A964FE93"/>
<gene>
    <name evidence="9" type="ORF">I4641_05240</name>
</gene>
<evidence type="ECO:0000313" key="10">
    <source>
        <dbReference type="Proteomes" id="UP000729733"/>
    </source>
</evidence>
<dbReference type="Pfam" id="PF00708">
    <property type="entry name" value="Acylphosphatase"/>
    <property type="match status" value="1"/>
</dbReference>
<dbReference type="PRINTS" id="PR00112">
    <property type="entry name" value="ACYLPHPHTASE"/>
</dbReference>
<evidence type="ECO:0000256" key="6">
    <source>
        <dbReference type="PROSITE-ProRule" id="PRU00520"/>
    </source>
</evidence>
<dbReference type="InterPro" id="IPR017968">
    <property type="entry name" value="Acylphosphatase_CS"/>
</dbReference>
<feature type="domain" description="Acylphosphatase-like" evidence="8">
    <location>
        <begin position="3"/>
        <end position="91"/>
    </location>
</feature>
<feature type="active site" evidence="6">
    <location>
        <position position="36"/>
    </location>
</feature>